<dbReference type="EMBL" id="JAMTCP010000004">
    <property type="protein sequence ID" value="MCP2257398.1"/>
    <property type="molecule type" value="Genomic_DNA"/>
</dbReference>
<evidence type="ECO:0000256" key="1">
    <source>
        <dbReference type="SAM" id="MobiDB-lite"/>
    </source>
</evidence>
<comment type="caution">
    <text evidence="2">The sequence shown here is derived from an EMBL/GenBank/DDBJ whole genome shotgun (WGS) entry which is preliminary data.</text>
</comment>
<evidence type="ECO:0000313" key="2">
    <source>
        <dbReference type="EMBL" id="MCP2257398.1"/>
    </source>
</evidence>
<feature type="region of interest" description="Disordered" evidence="1">
    <location>
        <begin position="1"/>
        <end position="46"/>
    </location>
</feature>
<dbReference type="Proteomes" id="UP001205311">
    <property type="component" value="Unassembled WGS sequence"/>
</dbReference>
<gene>
    <name evidence="2" type="ORF">LX15_001083</name>
</gene>
<organism evidence="2 3">
    <name type="scientific">Streptoalloteichus tenebrarius (strain ATCC 17920 / DSM 40477 / JCM 4838 / CBS 697.72 / NBRC 16177 / NCIMB 11028 / NRRL B-12390 / A12253. 1 / ISP 5477)</name>
    <name type="common">Streptomyces tenebrarius</name>
    <dbReference type="NCBI Taxonomy" id="1933"/>
    <lineage>
        <taxon>Bacteria</taxon>
        <taxon>Bacillati</taxon>
        <taxon>Actinomycetota</taxon>
        <taxon>Actinomycetes</taxon>
        <taxon>Pseudonocardiales</taxon>
        <taxon>Pseudonocardiaceae</taxon>
        <taxon>Streptoalloteichus</taxon>
    </lineage>
</organism>
<protein>
    <submittedName>
        <fullName evidence="2">Uncharacterized protein</fullName>
    </submittedName>
</protein>
<proteinExistence type="predicted"/>
<sequence length="79" mass="8390">MSTTTGGIPFTRNRGLSRPPPSAEPLSPVEARWSPGHVVTGRSGHGPELLTGNLPLLTPPFFPLLGSPTHPYARNHATE</sequence>
<reference evidence="2 3" key="1">
    <citation type="submission" date="2022-06" db="EMBL/GenBank/DDBJ databases">
        <title>Genomic Encyclopedia of Archaeal and Bacterial Type Strains, Phase II (KMG-II): from individual species to whole genera.</title>
        <authorList>
            <person name="Goeker M."/>
        </authorList>
    </citation>
    <scope>NUCLEOTIDE SEQUENCE [LARGE SCALE GENOMIC DNA]</scope>
    <source>
        <strain evidence="2 3">DSM 40477</strain>
    </source>
</reference>
<accession>A0ABT1HPI2</accession>
<name>A0ABT1HPI2_STRSD</name>
<evidence type="ECO:0000313" key="3">
    <source>
        <dbReference type="Proteomes" id="UP001205311"/>
    </source>
</evidence>
<keyword evidence="3" id="KW-1185">Reference proteome</keyword>